<protein>
    <submittedName>
        <fullName evidence="6">Cellulase family glycosylhydrolase</fullName>
    </submittedName>
</protein>
<feature type="domain" description="Chitin-binding type-3" evidence="5">
    <location>
        <begin position="37"/>
        <end position="79"/>
    </location>
</feature>
<evidence type="ECO:0000256" key="4">
    <source>
        <dbReference type="SAM" id="SignalP"/>
    </source>
</evidence>
<dbReference type="AlphaFoldDB" id="A0A849VCJ8"/>
<dbReference type="GO" id="GO:0000272">
    <property type="term" value="P:polysaccharide catabolic process"/>
    <property type="evidence" value="ECO:0007669"/>
    <property type="project" value="InterPro"/>
</dbReference>
<dbReference type="InterPro" id="IPR017853">
    <property type="entry name" value="GH"/>
</dbReference>
<dbReference type="EMBL" id="JABBPG010000002">
    <property type="protein sequence ID" value="NOU50520.1"/>
    <property type="molecule type" value="Genomic_DNA"/>
</dbReference>
<name>A0A849VCJ8_9GAMM</name>
<comment type="caution">
    <text evidence="6">The sequence shown here is derived from an EMBL/GenBank/DDBJ whole genome shotgun (WGS) entry which is preliminary data.</text>
</comment>
<dbReference type="GO" id="GO:0005576">
    <property type="term" value="C:extracellular region"/>
    <property type="evidence" value="ECO:0007669"/>
    <property type="project" value="InterPro"/>
</dbReference>
<dbReference type="SMART" id="SM00495">
    <property type="entry name" value="ChtBD3"/>
    <property type="match status" value="1"/>
</dbReference>
<dbReference type="GO" id="GO:0004553">
    <property type="term" value="F:hydrolase activity, hydrolyzing O-glycosyl compounds"/>
    <property type="evidence" value="ECO:0007669"/>
    <property type="project" value="InterPro"/>
</dbReference>
<keyword evidence="4" id="KW-0732">Signal</keyword>
<dbReference type="PROSITE" id="PS00659">
    <property type="entry name" value="GLYCOSYL_HYDROL_F5"/>
    <property type="match status" value="1"/>
</dbReference>
<feature type="chain" id="PRO_5032687894" evidence="4">
    <location>
        <begin position="24"/>
        <end position="396"/>
    </location>
</feature>
<dbReference type="InterPro" id="IPR032798">
    <property type="entry name" value="CBM_5_12_2"/>
</dbReference>
<dbReference type="RefSeq" id="WP_171625578.1">
    <property type="nucleotide sequence ID" value="NZ_JABBPG010000002.1"/>
</dbReference>
<keyword evidence="1 3" id="KW-0378">Hydrolase</keyword>
<dbReference type="Proteomes" id="UP000586305">
    <property type="component" value="Unassembled WGS sequence"/>
</dbReference>
<dbReference type="Pfam" id="PF14600">
    <property type="entry name" value="CBM_5_12_2"/>
    <property type="match status" value="1"/>
</dbReference>
<evidence type="ECO:0000256" key="1">
    <source>
        <dbReference type="ARBA" id="ARBA00022801"/>
    </source>
</evidence>
<accession>A0A849VCJ8</accession>
<dbReference type="SUPFAM" id="SSF51055">
    <property type="entry name" value="Carbohydrate binding domain"/>
    <property type="match status" value="1"/>
</dbReference>
<keyword evidence="7" id="KW-1185">Reference proteome</keyword>
<reference evidence="6 7" key="1">
    <citation type="submission" date="2020-04" db="EMBL/GenBank/DDBJ databases">
        <title>Pseudoalteromonas caenipelagi sp. nov., isolated from a tidal flat.</title>
        <authorList>
            <person name="Park S."/>
            <person name="Yoon J.-H."/>
        </authorList>
    </citation>
    <scope>NUCLEOTIDE SEQUENCE [LARGE SCALE GENOMIC DNA]</scope>
    <source>
        <strain evidence="6 7">JBTF-M23</strain>
    </source>
</reference>
<comment type="similarity">
    <text evidence="3">Belongs to the glycosyl hydrolase 5 (cellulase A) family.</text>
</comment>
<dbReference type="Pfam" id="PF00150">
    <property type="entry name" value="Cellulase"/>
    <property type="match status" value="1"/>
</dbReference>
<gene>
    <name evidence="6" type="ORF">HG263_08195</name>
</gene>
<keyword evidence="2 3" id="KW-0326">Glycosidase</keyword>
<dbReference type="Gene3D" id="2.10.10.20">
    <property type="entry name" value="Carbohydrate-binding module superfamily 5/12"/>
    <property type="match status" value="1"/>
</dbReference>
<dbReference type="InterPro" id="IPR003610">
    <property type="entry name" value="CBM5/12"/>
</dbReference>
<evidence type="ECO:0000313" key="7">
    <source>
        <dbReference type="Proteomes" id="UP000586305"/>
    </source>
</evidence>
<evidence type="ECO:0000256" key="2">
    <source>
        <dbReference type="ARBA" id="ARBA00023295"/>
    </source>
</evidence>
<evidence type="ECO:0000259" key="5">
    <source>
        <dbReference type="SMART" id="SM00495"/>
    </source>
</evidence>
<dbReference type="InterPro" id="IPR036573">
    <property type="entry name" value="CBM_sf_5/12"/>
</dbReference>
<sequence length="396" mass="44410">MIKKILTVSSLLLLLFFYSNSHASNCTDINEYPNWPQTNWAGVPNHALAGDQMHYDGVLYQAKWWTNSLPGSSNAWQKLGVCKQTPPLDGAFSRYGKLSVCGKTLCDKNNTPVQLRGMSSHGLQWFGLNKCLTQDSLATLANNWRADILRLSLYVQEGGYVTNPASFTQQVNQLVALASDLDMYVLVDWHQLTPGDPNDNLQYAKQFFHDIVAANKHRDNVIYDIANEPNGVNWQRIYDYAVEIIPTIRALNPDAVILVGTHGWSTFGASDGGSYLDVLNNPLPFNNVMYTFHFYAASHLDFHRDMLDKASNVLPVFVTEWGTQDYRGEGPNNFASAQAYLDLMANKKISWTNWNFSDDWRSGAVFKVGACQAGTFDDSQLKEAGIWVKQKIATGR</sequence>
<evidence type="ECO:0000256" key="3">
    <source>
        <dbReference type="RuleBase" id="RU361153"/>
    </source>
</evidence>
<dbReference type="InterPro" id="IPR018087">
    <property type="entry name" value="Glyco_hydro_5_CS"/>
</dbReference>
<dbReference type="PANTHER" id="PTHR34142:SF1">
    <property type="entry name" value="GLYCOSIDE HYDROLASE FAMILY 5 DOMAIN-CONTAINING PROTEIN"/>
    <property type="match status" value="1"/>
</dbReference>
<proteinExistence type="inferred from homology"/>
<dbReference type="GO" id="GO:0030246">
    <property type="term" value="F:carbohydrate binding"/>
    <property type="evidence" value="ECO:0007669"/>
    <property type="project" value="InterPro"/>
</dbReference>
<organism evidence="6 7">
    <name type="scientific">Pseudoalteromonas caenipelagi</name>
    <dbReference type="NCBI Taxonomy" id="2726988"/>
    <lineage>
        <taxon>Bacteria</taxon>
        <taxon>Pseudomonadati</taxon>
        <taxon>Pseudomonadota</taxon>
        <taxon>Gammaproteobacteria</taxon>
        <taxon>Alteromonadales</taxon>
        <taxon>Pseudoalteromonadaceae</taxon>
        <taxon>Pseudoalteromonas</taxon>
    </lineage>
</organism>
<dbReference type="CDD" id="cd12204">
    <property type="entry name" value="CBD_like"/>
    <property type="match status" value="1"/>
</dbReference>
<dbReference type="PANTHER" id="PTHR34142">
    <property type="entry name" value="ENDO-BETA-1,4-GLUCANASE A"/>
    <property type="match status" value="1"/>
</dbReference>
<feature type="signal peptide" evidence="4">
    <location>
        <begin position="1"/>
        <end position="23"/>
    </location>
</feature>
<dbReference type="SUPFAM" id="SSF51445">
    <property type="entry name" value="(Trans)glycosidases"/>
    <property type="match status" value="1"/>
</dbReference>
<dbReference type="InterPro" id="IPR001547">
    <property type="entry name" value="Glyco_hydro_5"/>
</dbReference>
<dbReference type="Gene3D" id="3.20.20.80">
    <property type="entry name" value="Glycosidases"/>
    <property type="match status" value="1"/>
</dbReference>
<evidence type="ECO:0000313" key="6">
    <source>
        <dbReference type="EMBL" id="NOU50520.1"/>
    </source>
</evidence>